<dbReference type="InterPro" id="IPR011711">
    <property type="entry name" value="GntR_C"/>
</dbReference>
<feature type="region of interest" description="Disordered" evidence="4">
    <location>
        <begin position="6"/>
        <end position="37"/>
    </location>
</feature>
<feature type="domain" description="HTH gntR-type" evidence="5">
    <location>
        <begin position="44"/>
        <end position="114"/>
    </location>
</feature>
<dbReference type="AlphaFoldDB" id="A0A7C9HJF4"/>
<comment type="caution">
    <text evidence="6">The sequence shown here is derived from an EMBL/GenBank/DDBJ whole genome shotgun (WGS) entry which is preliminary data.</text>
</comment>
<dbReference type="Proteomes" id="UP000480122">
    <property type="component" value="Unassembled WGS sequence"/>
</dbReference>
<name>A0A7C9HJF4_9MICO</name>
<dbReference type="InterPro" id="IPR036388">
    <property type="entry name" value="WH-like_DNA-bd_sf"/>
</dbReference>
<dbReference type="PROSITE" id="PS50949">
    <property type="entry name" value="HTH_GNTR"/>
    <property type="match status" value="1"/>
</dbReference>
<proteinExistence type="predicted"/>
<reference evidence="6 7" key="1">
    <citation type="submission" date="2019-11" db="EMBL/GenBank/DDBJ databases">
        <title>Agromyces kandeliae sp. nov., isolated from mangrove soil.</title>
        <authorList>
            <person name="Wang R."/>
        </authorList>
    </citation>
    <scope>NUCLEOTIDE SEQUENCE [LARGE SCALE GENOMIC DNA]</scope>
    <source>
        <strain evidence="6 7">JCM 11431</strain>
    </source>
</reference>
<sequence length="274" mass="30039">MIEYCKTPRTVSSVSSLQSTDPPEASTPDAHALTEPELSGISRMSAVDTVRARIALAIDLDLMTVGEKLPPDARIAAALDVSEITVRRALESMAADGVVERRRGRNGGTYVTGLRPSVPDSAVEAYRADAAQVHRLIDLRTLLECALTHHAAVKASAGELAELAQHVADAAAAENWTEYHRADERFHLGIAEASGLTWALEQYREVLVELYRYFIPYPIDVLHAANEDHARIVDALASHDPVMAVDVAREHVQHLHSTMFVGQFEEQYRQDGGK</sequence>
<feature type="compositionally biased region" description="Polar residues" evidence="4">
    <location>
        <begin position="9"/>
        <end position="21"/>
    </location>
</feature>
<evidence type="ECO:0000256" key="4">
    <source>
        <dbReference type="SAM" id="MobiDB-lite"/>
    </source>
</evidence>
<dbReference type="SMART" id="SM00345">
    <property type="entry name" value="HTH_GNTR"/>
    <property type="match status" value="1"/>
</dbReference>
<organism evidence="6 7">
    <name type="scientific">Agromyces luteolus</name>
    <dbReference type="NCBI Taxonomy" id="88373"/>
    <lineage>
        <taxon>Bacteria</taxon>
        <taxon>Bacillati</taxon>
        <taxon>Actinomycetota</taxon>
        <taxon>Actinomycetes</taxon>
        <taxon>Micrococcales</taxon>
        <taxon>Microbacteriaceae</taxon>
        <taxon>Agromyces</taxon>
    </lineage>
</organism>
<evidence type="ECO:0000256" key="2">
    <source>
        <dbReference type="ARBA" id="ARBA00023125"/>
    </source>
</evidence>
<evidence type="ECO:0000256" key="3">
    <source>
        <dbReference type="ARBA" id="ARBA00023163"/>
    </source>
</evidence>
<gene>
    <name evidence="6" type="ORF">GLX25_15865</name>
</gene>
<dbReference type="InterPro" id="IPR000524">
    <property type="entry name" value="Tscrpt_reg_HTH_GntR"/>
</dbReference>
<dbReference type="Gene3D" id="1.10.10.10">
    <property type="entry name" value="Winged helix-like DNA-binding domain superfamily/Winged helix DNA-binding domain"/>
    <property type="match status" value="1"/>
</dbReference>
<evidence type="ECO:0000256" key="1">
    <source>
        <dbReference type="ARBA" id="ARBA00023015"/>
    </source>
</evidence>
<keyword evidence="3" id="KW-0804">Transcription</keyword>
<evidence type="ECO:0000259" key="5">
    <source>
        <dbReference type="PROSITE" id="PS50949"/>
    </source>
</evidence>
<keyword evidence="2" id="KW-0238">DNA-binding</keyword>
<dbReference type="Gene3D" id="1.20.120.530">
    <property type="entry name" value="GntR ligand-binding domain-like"/>
    <property type="match status" value="1"/>
</dbReference>
<dbReference type="OrthoDB" id="9784718at2"/>
<accession>A0A7C9HJF4</accession>
<dbReference type="GO" id="GO:0003677">
    <property type="term" value="F:DNA binding"/>
    <property type="evidence" value="ECO:0007669"/>
    <property type="project" value="UniProtKB-KW"/>
</dbReference>
<keyword evidence="1" id="KW-0805">Transcription regulation</keyword>
<dbReference type="InterPro" id="IPR008920">
    <property type="entry name" value="TF_FadR/GntR_C"/>
</dbReference>
<dbReference type="SUPFAM" id="SSF46785">
    <property type="entry name" value="Winged helix' DNA-binding domain"/>
    <property type="match status" value="1"/>
</dbReference>
<dbReference type="PANTHER" id="PTHR43537">
    <property type="entry name" value="TRANSCRIPTIONAL REGULATOR, GNTR FAMILY"/>
    <property type="match status" value="1"/>
</dbReference>
<evidence type="ECO:0000313" key="7">
    <source>
        <dbReference type="Proteomes" id="UP000480122"/>
    </source>
</evidence>
<dbReference type="SUPFAM" id="SSF48008">
    <property type="entry name" value="GntR ligand-binding domain-like"/>
    <property type="match status" value="1"/>
</dbReference>
<protein>
    <submittedName>
        <fullName evidence="6">FCD domain-containing protein</fullName>
    </submittedName>
</protein>
<dbReference type="GO" id="GO:0003700">
    <property type="term" value="F:DNA-binding transcription factor activity"/>
    <property type="evidence" value="ECO:0007669"/>
    <property type="project" value="InterPro"/>
</dbReference>
<dbReference type="Pfam" id="PF07729">
    <property type="entry name" value="FCD"/>
    <property type="match status" value="1"/>
</dbReference>
<evidence type="ECO:0000313" key="6">
    <source>
        <dbReference type="EMBL" id="MUN08586.1"/>
    </source>
</evidence>
<dbReference type="SMART" id="SM00895">
    <property type="entry name" value="FCD"/>
    <property type="match status" value="1"/>
</dbReference>
<dbReference type="InterPro" id="IPR036390">
    <property type="entry name" value="WH_DNA-bd_sf"/>
</dbReference>
<dbReference type="Pfam" id="PF00392">
    <property type="entry name" value="GntR"/>
    <property type="match status" value="1"/>
</dbReference>
<dbReference type="PANTHER" id="PTHR43537:SF47">
    <property type="entry name" value="REGULATORY PROTEIN GNTR HTH"/>
    <property type="match status" value="1"/>
</dbReference>
<dbReference type="EMBL" id="WODA01000025">
    <property type="protein sequence ID" value="MUN08586.1"/>
    <property type="molecule type" value="Genomic_DNA"/>
</dbReference>
<keyword evidence="7" id="KW-1185">Reference proteome</keyword>